<dbReference type="GO" id="GO:0003700">
    <property type="term" value="F:DNA-binding transcription factor activity"/>
    <property type="evidence" value="ECO:0007669"/>
    <property type="project" value="InterPro"/>
</dbReference>
<dbReference type="SUPFAM" id="SSF88659">
    <property type="entry name" value="Sigma3 and sigma4 domains of RNA polymerase sigma factors"/>
    <property type="match status" value="1"/>
</dbReference>
<evidence type="ECO:0000313" key="2">
    <source>
        <dbReference type="EMBL" id="MPN42715.1"/>
    </source>
</evidence>
<protein>
    <recommendedName>
        <fullName evidence="1">RNA polymerase sigma-70 region 4 domain-containing protein</fullName>
    </recommendedName>
</protein>
<feature type="domain" description="RNA polymerase sigma-70 region 4" evidence="1">
    <location>
        <begin position="78"/>
        <end position="119"/>
    </location>
</feature>
<gene>
    <name evidence="2" type="ORF">SDC9_190272</name>
</gene>
<dbReference type="InterPro" id="IPR007630">
    <property type="entry name" value="RNA_pol_sigma70_r4"/>
</dbReference>
<reference evidence="2" key="1">
    <citation type="submission" date="2019-08" db="EMBL/GenBank/DDBJ databases">
        <authorList>
            <person name="Kucharzyk K."/>
            <person name="Murdoch R.W."/>
            <person name="Higgins S."/>
            <person name="Loffler F."/>
        </authorList>
    </citation>
    <scope>NUCLEOTIDE SEQUENCE</scope>
</reference>
<name>A0A645HUI7_9ZZZZ</name>
<dbReference type="Pfam" id="PF04545">
    <property type="entry name" value="Sigma70_r4"/>
    <property type="match status" value="1"/>
</dbReference>
<organism evidence="2">
    <name type="scientific">bioreactor metagenome</name>
    <dbReference type="NCBI Taxonomy" id="1076179"/>
    <lineage>
        <taxon>unclassified sequences</taxon>
        <taxon>metagenomes</taxon>
        <taxon>ecological metagenomes</taxon>
    </lineage>
</organism>
<evidence type="ECO:0000259" key="1">
    <source>
        <dbReference type="Pfam" id="PF04545"/>
    </source>
</evidence>
<comment type="caution">
    <text evidence="2">The sequence shown here is derived from an EMBL/GenBank/DDBJ whole genome shotgun (WGS) entry which is preliminary data.</text>
</comment>
<dbReference type="InterPro" id="IPR013324">
    <property type="entry name" value="RNA_pol_sigma_r3/r4-like"/>
</dbReference>
<accession>A0A645HUI7</accession>
<proteinExistence type="predicted"/>
<dbReference type="Gene3D" id="1.10.10.10">
    <property type="entry name" value="Winged helix-like DNA-binding domain superfamily/Winged helix DNA-binding domain"/>
    <property type="match status" value="1"/>
</dbReference>
<dbReference type="EMBL" id="VSSQ01100646">
    <property type="protein sequence ID" value="MPN42715.1"/>
    <property type="molecule type" value="Genomic_DNA"/>
</dbReference>
<dbReference type="InterPro" id="IPR036388">
    <property type="entry name" value="WH-like_DNA-bd_sf"/>
</dbReference>
<dbReference type="AlphaFoldDB" id="A0A645HUI7"/>
<sequence>MRIDDLRNKSDAVTVSYIATTIHNSYVKRLAWIKKNQTTLLYSELSEQELVAVESICSTTDKYSEFNFTVLEKLLTVSELSVIMSIYFKGYTATETAHLLGVSRQAVNQAKLRALEKIKVFYWDKPKEVRP</sequence>
<dbReference type="GO" id="GO:0006352">
    <property type="term" value="P:DNA-templated transcription initiation"/>
    <property type="evidence" value="ECO:0007669"/>
    <property type="project" value="InterPro"/>
</dbReference>